<evidence type="ECO:0000256" key="1">
    <source>
        <dbReference type="ARBA" id="ARBA00004651"/>
    </source>
</evidence>
<dbReference type="Proteomes" id="UP000569914">
    <property type="component" value="Unassembled WGS sequence"/>
</dbReference>
<keyword evidence="6 7" id="KW-0472">Membrane</keyword>
<dbReference type="PANTHER" id="PTHR43744:SF9">
    <property type="entry name" value="POLYGALACTURONAN_RHAMNOGALACTURONAN TRANSPORT SYSTEM PERMEASE PROTEIN YTCP"/>
    <property type="match status" value="1"/>
</dbReference>
<evidence type="ECO:0000256" key="6">
    <source>
        <dbReference type="ARBA" id="ARBA00023136"/>
    </source>
</evidence>
<accession>A0A7Y9I375</accession>
<evidence type="ECO:0000256" key="4">
    <source>
        <dbReference type="ARBA" id="ARBA00022692"/>
    </source>
</evidence>
<dbReference type="AlphaFoldDB" id="A0A7Y9I375"/>
<evidence type="ECO:0000256" key="7">
    <source>
        <dbReference type="RuleBase" id="RU363032"/>
    </source>
</evidence>
<evidence type="ECO:0000256" key="2">
    <source>
        <dbReference type="ARBA" id="ARBA00022448"/>
    </source>
</evidence>
<dbReference type="EMBL" id="JACCBU010000001">
    <property type="protein sequence ID" value="NYE69399.1"/>
    <property type="molecule type" value="Genomic_DNA"/>
</dbReference>
<evidence type="ECO:0000256" key="5">
    <source>
        <dbReference type="ARBA" id="ARBA00022989"/>
    </source>
</evidence>
<evidence type="ECO:0000259" key="8">
    <source>
        <dbReference type="PROSITE" id="PS50928"/>
    </source>
</evidence>
<keyword evidence="5 7" id="KW-1133">Transmembrane helix</keyword>
<proteinExistence type="inferred from homology"/>
<organism evidence="9 10">
    <name type="scientific">Microlunatus parietis</name>
    <dbReference type="NCBI Taxonomy" id="682979"/>
    <lineage>
        <taxon>Bacteria</taxon>
        <taxon>Bacillati</taxon>
        <taxon>Actinomycetota</taxon>
        <taxon>Actinomycetes</taxon>
        <taxon>Propionibacteriales</taxon>
        <taxon>Propionibacteriaceae</taxon>
        <taxon>Microlunatus</taxon>
    </lineage>
</organism>
<feature type="transmembrane region" description="Helical" evidence="7">
    <location>
        <begin position="157"/>
        <end position="178"/>
    </location>
</feature>
<comment type="similarity">
    <text evidence="7">Belongs to the binding-protein-dependent transport system permease family.</text>
</comment>
<comment type="subcellular location">
    <subcellularLocation>
        <location evidence="1 7">Cell membrane</location>
        <topology evidence="1 7">Multi-pass membrane protein</topology>
    </subcellularLocation>
</comment>
<keyword evidence="3" id="KW-1003">Cell membrane</keyword>
<protein>
    <submittedName>
        <fullName evidence="9">ABC-type glycerol-3-phosphate transport system permease component</fullName>
    </submittedName>
</protein>
<dbReference type="GO" id="GO:0055085">
    <property type="term" value="P:transmembrane transport"/>
    <property type="evidence" value="ECO:0007669"/>
    <property type="project" value="InterPro"/>
</dbReference>
<evidence type="ECO:0000313" key="9">
    <source>
        <dbReference type="EMBL" id="NYE69399.1"/>
    </source>
</evidence>
<dbReference type="CDD" id="cd06261">
    <property type="entry name" value="TM_PBP2"/>
    <property type="match status" value="1"/>
</dbReference>
<dbReference type="RefSeq" id="WP_179748149.1">
    <property type="nucleotide sequence ID" value="NZ_JACCBU010000001.1"/>
</dbReference>
<comment type="caution">
    <text evidence="9">The sequence shown here is derived from an EMBL/GenBank/DDBJ whole genome shotgun (WGS) entry which is preliminary data.</text>
</comment>
<feature type="transmembrane region" description="Helical" evidence="7">
    <location>
        <begin position="126"/>
        <end position="145"/>
    </location>
</feature>
<keyword evidence="4 7" id="KW-0812">Transmembrane</keyword>
<feature type="transmembrane region" description="Helical" evidence="7">
    <location>
        <begin position="34"/>
        <end position="57"/>
    </location>
</feature>
<feature type="transmembrane region" description="Helical" evidence="7">
    <location>
        <begin position="199"/>
        <end position="221"/>
    </location>
</feature>
<dbReference type="Pfam" id="PF00528">
    <property type="entry name" value="BPD_transp_1"/>
    <property type="match status" value="1"/>
</dbReference>
<dbReference type="InterPro" id="IPR035906">
    <property type="entry name" value="MetI-like_sf"/>
</dbReference>
<keyword evidence="10" id="KW-1185">Reference proteome</keyword>
<feature type="transmembrane region" description="Helical" evidence="7">
    <location>
        <begin position="89"/>
        <end position="114"/>
    </location>
</feature>
<dbReference type="SUPFAM" id="SSF161098">
    <property type="entry name" value="MetI-like"/>
    <property type="match status" value="1"/>
</dbReference>
<dbReference type="PANTHER" id="PTHR43744">
    <property type="entry name" value="ABC TRANSPORTER PERMEASE PROTEIN MG189-RELATED-RELATED"/>
    <property type="match status" value="1"/>
</dbReference>
<evidence type="ECO:0000256" key="3">
    <source>
        <dbReference type="ARBA" id="ARBA00022475"/>
    </source>
</evidence>
<dbReference type="GO" id="GO:0005886">
    <property type="term" value="C:plasma membrane"/>
    <property type="evidence" value="ECO:0007669"/>
    <property type="project" value="UniProtKB-SubCell"/>
</dbReference>
<gene>
    <name evidence="9" type="ORF">BKA15_000728</name>
</gene>
<dbReference type="Gene3D" id="1.10.3720.10">
    <property type="entry name" value="MetI-like"/>
    <property type="match status" value="1"/>
</dbReference>
<evidence type="ECO:0000313" key="10">
    <source>
        <dbReference type="Proteomes" id="UP000569914"/>
    </source>
</evidence>
<feature type="transmembrane region" description="Helical" evidence="7">
    <location>
        <begin position="272"/>
        <end position="291"/>
    </location>
</feature>
<name>A0A7Y9I375_9ACTN</name>
<reference evidence="9 10" key="1">
    <citation type="submission" date="2020-07" db="EMBL/GenBank/DDBJ databases">
        <title>Sequencing the genomes of 1000 actinobacteria strains.</title>
        <authorList>
            <person name="Klenk H.-P."/>
        </authorList>
    </citation>
    <scope>NUCLEOTIDE SEQUENCE [LARGE SCALE GENOMIC DNA]</scope>
    <source>
        <strain evidence="9 10">DSM 22083</strain>
    </source>
</reference>
<dbReference type="InterPro" id="IPR000515">
    <property type="entry name" value="MetI-like"/>
</dbReference>
<sequence>MATLSSATGRRPRVRETRPIWVGKPSPPVQALKIIVIVLITVLMLYPFLNVIAVSLADSAEVGFGGLLPERFSLEAYTSILRGGIVTRALLVSIGVTLVGTACSMVCTSMMAYGLTRTADLPGMRVILYLALFTMLFGAGMIPNFLLIKSLGLLDSYAAMILPGLISAFNLVVLRNFYLQLPRELIEAARIDGCNDRQIFTSIVLPLSKAVSAVIALFYAVGYWNTFFTALLYINDATKWPIQLVLNLYVVQGSPMPQIEDPNHTPPQPESVQMAVVALAVLPILLVYPFLQKYFTKGVLTGAIKG</sequence>
<feature type="domain" description="ABC transmembrane type-1" evidence="8">
    <location>
        <begin position="90"/>
        <end position="291"/>
    </location>
</feature>
<dbReference type="PROSITE" id="PS50928">
    <property type="entry name" value="ABC_TM1"/>
    <property type="match status" value="1"/>
</dbReference>
<keyword evidence="2 7" id="KW-0813">Transport</keyword>